<dbReference type="InterPro" id="IPR041650">
    <property type="entry name" value="HEPN_Swt1"/>
</dbReference>
<dbReference type="InterPro" id="IPR000330">
    <property type="entry name" value="SNF2_N"/>
</dbReference>
<dbReference type="InterPro" id="IPR038718">
    <property type="entry name" value="SNF2-like_sf"/>
</dbReference>
<dbReference type="SMART" id="SM00490">
    <property type="entry name" value="HELICc"/>
    <property type="match status" value="1"/>
</dbReference>
<keyword evidence="2" id="KW-0067">ATP-binding</keyword>
<evidence type="ECO:0000256" key="2">
    <source>
        <dbReference type="ARBA" id="ARBA00022806"/>
    </source>
</evidence>
<dbReference type="SUPFAM" id="SSF52540">
    <property type="entry name" value="P-loop containing nucleoside triphosphate hydrolases"/>
    <property type="match status" value="2"/>
</dbReference>
<dbReference type="Proteomes" id="UP000232638">
    <property type="component" value="Chromosome"/>
</dbReference>
<dbReference type="InterPro" id="IPR001650">
    <property type="entry name" value="Helicase_C-like"/>
</dbReference>
<dbReference type="GO" id="GO:0004386">
    <property type="term" value="F:helicase activity"/>
    <property type="evidence" value="ECO:0007669"/>
    <property type="project" value="UniProtKB-KW"/>
</dbReference>
<dbReference type="EMBL" id="CP020370">
    <property type="protein sequence ID" value="AUB82510.1"/>
    <property type="molecule type" value="Genomic_DNA"/>
</dbReference>
<gene>
    <name evidence="5" type="ORF">THSYN_17200</name>
</gene>
<evidence type="ECO:0000259" key="4">
    <source>
        <dbReference type="PROSITE" id="PS51194"/>
    </source>
</evidence>
<dbReference type="Pfam" id="PF00271">
    <property type="entry name" value="Helicase_C"/>
    <property type="match status" value="1"/>
</dbReference>
<dbReference type="PROSITE" id="PS51192">
    <property type="entry name" value="HELICASE_ATP_BIND_1"/>
    <property type="match status" value="1"/>
</dbReference>
<protein>
    <recommendedName>
        <fullName evidence="7">Helicase</fullName>
    </recommendedName>
</protein>
<evidence type="ECO:0000313" key="5">
    <source>
        <dbReference type="EMBL" id="AUB82510.1"/>
    </source>
</evidence>
<dbReference type="OrthoDB" id="9772064at2"/>
<reference evidence="5 6" key="1">
    <citation type="submission" date="2017-03" db="EMBL/GenBank/DDBJ databases">
        <title>Complete genome sequence of Candidatus 'Thiodictyon syntrophicum' sp. nov. strain Cad16T, a photolithoautotroph purple sulfur bacterium isolated from an alpine meromictic lake.</title>
        <authorList>
            <person name="Luedin S.M."/>
            <person name="Pothier J.F."/>
            <person name="Danza F."/>
            <person name="Storelli N."/>
            <person name="Wittwer M."/>
            <person name="Tonolla M."/>
        </authorList>
    </citation>
    <scope>NUCLEOTIDE SEQUENCE [LARGE SCALE GENOMIC DNA]</scope>
    <source>
        <strain evidence="5 6">Cad16T</strain>
    </source>
</reference>
<dbReference type="PROSITE" id="PS51194">
    <property type="entry name" value="HELICASE_CTER"/>
    <property type="match status" value="1"/>
</dbReference>
<dbReference type="Pfam" id="PF00176">
    <property type="entry name" value="SNF2-rel_dom"/>
    <property type="match status" value="1"/>
</dbReference>
<keyword evidence="2" id="KW-0347">Helicase</keyword>
<keyword evidence="2" id="KW-0547">Nucleotide-binding</keyword>
<dbReference type="Gene3D" id="3.40.50.10810">
    <property type="entry name" value="Tandem AAA-ATPase domain"/>
    <property type="match status" value="1"/>
</dbReference>
<dbReference type="InterPro" id="IPR027417">
    <property type="entry name" value="P-loop_NTPase"/>
</dbReference>
<sequence>MDHRHLTTLSTRLAAFLAEVLPRLSDHWWQTHVLEELTFQQRSYVDTAGYTRLDQLDLAALLRIADRNWSEIAHAASLPPTTRNWLKEAQTIRNRWAHAPVSGIPDDERFRDLDTIERLMQAIGADQPTLADIHAERTALLAQLAGSAKPADQPSATTSQGAFDPGQLVRLKAQPTVTGAVVSRAPADPEDRYQVFHDGAVTTYYASQIEPAAVPAARPSVTPAALHAALTAAQLRHPSIGNLYSLFASRIQFVPYQFRPVLKLIQADRPRLLIADEVGVGKTIEAGLILKELQARRELRTVLVICPKPLVAERKWLEEMKRFDERFDHLDGPALRYCIEETHLDGVWPQKYARAILPYSLLDEALLMGDTERRRPRRGLLGLDPPPAFDLVIVDEAHHIRNTETWAYRAVRWFCDNAEAVVLLSATPIQLGDPDLYTLLHLLRPDLLPSRREYEQMAEPNPHINAAIESVRGAGPDWRGNARAAIQAAIATPWGRNVLTADPRTQTAHDLLDAADPTPDDRLSLVGLLEGLYTFSPLINRTRRRDIGSFTTRKPETVAVDYTPEQQALHADLIQLIGAMLARRHGDRNLRFMLTTVHRQLASCVFGLAPYLEAILDRHLSQLELCEMGDDDSPDVLSDTFDQFRAEVQSIVQRARALNGPDPKLAAFLKVIHDKQALLNNKLLVFSSFRHTLAYLIAKLADQPVRTGLIHGDIPEEDRRDLRNRFSLPKEDPAALDLLLSSEVGCEGLDYQFCDGLVNYDLPWNPMRVEQRIGRIDRYGQKSETVAIYNFITPGTVDAEIYERCLLRIGVFRQALGGSEEILGRLTREIREIAENLTLTPAEQSARLQQISDNEIRVIQEQTRLEEHQAKLFGLALPKRDEEMVRQAASFWLRPAMLANLIARYLESRGAASLPKSLGSKAVTTLQLGQEVRDKLLADFKALKLTGTVAQAWERWLKGNDPRLAITFDQATADEQRLIAFITPMHPLARQAAEAEEPAAVLTCNLTAQTNAVPPGRYPFAIYKWRRIGLKDDFTFQPVCLHPHIAKYLLELLEFATPRDCDVDLLAADEEARLEQVHYRLWLDARAAHMEQVQSAAVTRVASLSTTHAARLALLEEQRITITESRIVRMREAQITAAHRDYEQRATDLRRACQQSDVIAASIAMGMITVTGDGVQ</sequence>
<dbReference type="CDD" id="cd18793">
    <property type="entry name" value="SF2_C_SNF"/>
    <property type="match status" value="1"/>
</dbReference>
<dbReference type="RefSeq" id="WP_100920236.1">
    <property type="nucleotide sequence ID" value="NZ_CP020370.1"/>
</dbReference>
<dbReference type="PANTHER" id="PTHR45766">
    <property type="entry name" value="DNA ANNEALING HELICASE AND ENDONUCLEASE ZRANB3 FAMILY MEMBER"/>
    <property type="match status" value="1"/>
</dbReference>
<dbReference type="PANTHER" id="PTHR45766:SF6">
    <property type="entry name" value="SWI_SNF-RELATED MATRIX-ASSOCIATED ACTIN-DEPENDENT REGULATOR OF CHROMATIN SUBFAMILY A-LIKE PROTEIN 1"/>
    <property type="match status" value="1"/>
</dbReference>
<keyword evidence="1" id="KW-0378">Hydrolase</keyword>
<dbReference type="Gene3D" id="3.40.50.300">
    <property type="entry name" value="P-loop containing nucleotide triphosphate hydrolases"/>
    <property type="match status" value="1"/>
</dbReference>
<dbReference type="GO" id="GO:0005524">
    <property type="term" value="F:ATP binding"/>
    <property type="evidence" value="ECO:0007669"/>
    <property type="project" value="InterPro"/>
</dbReference>
<dbReference type="SMART" id="SM00487">
    <property type="entry name" value="DEXDc"/>
    <property type="match status" value="1"/>
</dbReference>
<accession>A0A2K8UA99</accession>
<organism evidence="5 6">
    <name type="scientific">Candidatus Thiodictyon syntrophicum</name>
    <dbReference type="NCBI Taxonomy" id="1166950"/>
    <lineage>
        <taxon>Bacteria</taxon>
        <taxon>Pseudomonadati</taxon>
        <taxon>Pseudomonadota</taxon>
        <taxon>Gammaproteobacteria</taxon>
        <taxon>Chromatiales</taxon>
        <taxon>Chromatiaceae</taxon>
        <taxon>Thiodictyon</taxon>
    </lineage>
</organism>
<dbReference type="KEGG" id="tsy:THSYN_17200"/>
<evidence type="ECO:0000313" key="6">
    <source>
        <dbReference type="Proteomes" id="UP000232638"/>
    </source>
</evidence>
<dbReference type="InterPro" id="IPR014001">
    <property type="entry name" value="Helicase_ATP-bd"/>
</dbReference>
<evidence type="ECO:0008006" key="7">
    <source>
        <dbReference type="Google" id="ProtNLM"/>
    </source>
</evidence>
<dbReference type="InterPro" id="IPR049730">
    <property type="entry name" value="SNF2/RAD54-like_C"/>
</dbReference>
<proteinExistence type="predicted"/>
<evidence type="ECO:0000259" key="3">
    <source>
        <dbReference type="PROSITE" id="PS51192"/>
    </source>
</evidence>
<evidence type="ECO:0000256" key="1">
    <source>
        <dbReference type="ARBA" id="ARBA00022801"/>
    </source>
</evidence>
<dbReference type="AlphaFoldDB" id="A0A2K8UA99"/>
<keyword evidence="6" id="KW-1185">Reference proteome</keyword>
<name>A0A2K8UA99_9GAMM</name>
<feature type="domain" description="Helicase ATP-binding" evidence="3">
    <location>
        <begin position="263"/>
        <end position="446"/>
    </location>
</feature>
<dbReference type="Pfam" id="PF18731">
    <property type="entry name" value="HEPN_Swt1"/>
    <property type="match status" value="1"/>
</dbReference>
<feature type="domain" description="Helicase C-terminal" evidence="4">
    <location>
        <begin position="664"/>
        <end position="830"/>
    </location>
</feature>
<dbReference type="GO" id="GO:0016787">
    <property type="term" value="F:hydrolase activity"/>
    <property type="evidence" value="ECO:0007669"/>
    <property type="project" value="UniProtKB-KW"/>
</dbReference>